<dbReference type="InterPro" id="IPR050768">
    <property type="entry name" value="UPF0353/GerABKA_families"/>
</dbReference>
<reference evidence="5 6" key="1">
    <citation type="submission" date="2019-12" db="EMBL/GenBank/DDBJ databases">
        <title>Sequence classification of anaerobic respiratory reductive dehalogenases: First we see many, then we see few.</title>
        <authorList>
            <person name="Molenda O."/>
            <person name="Puentes Jacome L.A."/>
            <person name="Cao X."/>
            <person name="Nesbo C.L."/>
            <person name="Tang S."/>
            <person name="Morson N."/>
            <person name="Patron J."/>
            <person name="Lomheim L."/>
            <person name="Wishart D.S."/>
            <person name="Edwards E.A."/>
        </authorList>
    </citation>
    <scope>NUCLEOTIDE SEQUENCE [LARGE SCALE GENOMIC DNA]</scope>
    <source>
        <strain evidence="5 6">12DCA</strain>
    </source>
</reference>
<organism evidence="5 6">
    <name type="scientific">Dehalobacter restrictus</name>
    <dbReference type="NCBI Taxonomy" id="55583"/>
    <lineage>
        <taxon>Bacteria</taxon>
        <taxon>Bacillati</taxon>
        <taxon>Bacillota</taxon>
        <taxon>Clostridia</taxon>
        <taxon>Eubacteriales</taxon>
        <taxon>Desulfitobacteriaceae</taxon>
        <taxon>Dehalobacter</taxon>
    </lineage>
</organism>
<comment type="similarity">
    <text evidence="1">Belongs to the GerABKA family.</text>
</comment>
<dbReference type="InterPro" id="IPR004995">
    <property type="entry name" value="Spore_Ger"/>
</dbReference>
<dbReference type="EMBL" id="CP046996">
    <property type="protein sequence ID" value="QHA00112.1"/>
    <property type="molecule type" value="Genomic_DNA"/>
</dbReference>
<dbReference type="Pfam" id="PF03323">
    <property type="entry name" value="GerA"/>
    <property type="match status" value="1"/>
</dbReference>
<keyword evidence="2 4" id="KW-0472">Membrane</keyword>
<gene>
    <name evidence="5" type="ORF">GQ588_05345</name>
</gene>
<dbReference type="Proteomes" id="UP000430508">
    <property type="component" value="Chromosome"/>
</dbReference>
<dbReference type="GO" id="GO:0016020">
    <property type="term" value="C:membrane"/>
    <property type="evidence" value="ECO:0007669"/>
    <property type="project" value="InterPro"/>
</dbReference>
<dbReference type="GO" id="GO:0009847">
    <property type="term" value="P:spore germination"/>
    <property type="evidence" value="ECO:0007669"/>
    <property type="project" value="InterPro"/>
</dbReference>
<keyword evidence="4" id="KW-0812">Transmembrane</keyword>
<dbReference type="RefSeq" id="WP_158208184.1">
    <property type="nucleotide sequence ID" value="NZ_CP046996.1"/>
</dbReference>
<evidence type="ECO:0000256" key="3">
    <source>
        <dbReference type="SAM" id="MobiDB-lite"/>
    </source>
</evidence>
<feature type="transmembrane region" description="Helical" evidence="4">
    <location>
        <begin position="323"/>
        <end position="342"/>
    </location>
</feature>
<dbReference type="PANTHER" id="PTHR22550:SF5">
    <property type="entry name" value="LEUCINE ZIPPER PROTEIN 4"/>
    <property type="match status" value="1"/>
</dbReference>
<feature type="region of interest" description="Disordered" evidence="3">
    <location>
        <begin position="509"/>
        <end position="535"/>
    </location>
</feature>
<evidence type="ECO:0000313" key="6">
    <source>
        <dbReference type="Proteomes" id="UP000430508"/>
    </source>
</evidence>
<dbReference type="PANTHER" id="PTHR22550">
    <property type="entry name" value="SPORE GERMINATION PROTEIN"/>
    <property type="match status" value="1"/>
</dbReference>
<name>A0A857DHZ5_9FIRM</name>
<evidence type="ECO:0000256" key="1">
    <source>
        <dbReference type="ARBA" id="ARBA00005278"/>
    </source>
</evidence>
<evidence type="ECO:0000256" key="2">
    <source>
        <dbReference type="ARBA" id="ARBA00023136"/>
    </source>
</evidence>
<feature type="transmembrane region" description="Helical" evidence="4">
    <location>
        <begin position="401"/>
        <end position="430"/>
    </location>
</feature>
<dbReference type="AlphaFoldDB" id="A0A857DHZ5"/>
<accession>A0A857DHZ5</accession>
<proteinExistence type="inferred from homology"/>
<protein>
    <submittedName>
        <fullName evidence="5">Spore germination protein</fullName>
    </submittedName>
</protein>
<evidence type="ECO:0000313" key="5">
    <source>
        <dbReference type="EMBL" id="QHA00112.1"/>
    </source>
</evidence>
<keyword evidence="4" id="KW-1133">Transmembrane helix</keyword>
<sequence length="535" mass="59348">MIKKLLTKVLSRSSQKIFKTPQDDTQETRTLTSDIDTNLQILHDFFHLCEDIVSKEFILNLPTSTRSFIIYADSLCDPVMINESILKPIMQENYFQVQEITTMNASLPQIILKRILINHQAKPVSDIQQLSNFLLNGHLILVIDGYSTAIAIAVQGYEERAVNEPSSEQNIRGPRDSFVESLSTNVSLLRRRIRSSCLKYQSMTLGEITQTKVGICYIQGIANDKIVKEVKVRLNRINIDSIMDSGYIEELIADESLTLFPLVQNTERPDRTAASLLEGKIAIIVDNTPSVLIVPCTIVSLFQASEDYYNNNIFATLIRIGRFFAINIALIAPAITVAVFSNNAELIPLNFLTTVAGARSDLPFPISIEIILMELTFELLREAGVRLPRTVGQAISTVGGLVIGQAAVTAGIVSPITVIVVSITAIASFVFPDYSLGTSIRILRFVLIILSSFLGLFGIVAGLMVILFHLCGLRSFGVPYLWPIAPLSVRDLKDTFVRAPWWAMSTRPSLTTDKESLRQASKQGPTKPDKEVNDQ</sequence>
<feature type="transmembrane region" description="Helical" evidence="4">
    <location>
        <begin position="442"/>
        <end position="468"/>
    </location>
</feature>
<dbReference type="PIRSF" id="PIRSF005690">
    <property type="entry name" value="GerBA"/>
    <property type="match status" value="1"/>
</dbReference>
<evidence type="ECO:0000256" key="4">
    <source>
        <dbReference type="SAM" id="Phobius"/>
    </source>
</evidence>